<proteinExistence type="predicted"/>
<keyword evidence="2" id="KW-1185">Reference proteome</keyword>
<feature type="region of interest" description="Disordered" evidence="1">
    <location>
        <begin position="124"/>
        <end position="189"/>
    </location>
</feature>
<protein>
    <submittedName>
        <fullName evidence="3">Uncharacterized protein isoform X2</fullName>
    </submittedName>
</protein>
<evidence type="ECO:0000313" key="2">
    <source>
        <dbReference type="Proteomes" id="UP001652628"/>
    </source>
</evidence>
<reference evidence="3" key="1">
    <citation type="submission" date="2025-08" db="UniProtKB">
        <authorList>
            <consortium name="RefSeq"/>
        </authorList>
    </citation>
    <scope>IDENTIFICATION</scope>
</reference>
<gene>
    <name evidence="3" type="primary">LOC108021655</name>
</gene>
<dbReference type="AlphaFoldDB" id="A0AB40DDY1"/>
<accession>A0AB40DDY1</accession>
<dbReference type="Proteomes" id="UP001652628">
    <property type="component" value="Chromosome 2L"/>
</dbReference>
<evidence type="ECO:0000256" key="1">
    <source>
        <dbReference type="SAM" id="MobiDB-lite"/>
    </source>
</evidence>
<organism evidence="2 3">
    <name type="scientific">Drosophila suzukii</name>
    <name type="common">Spotted-wing drosophila fruit fly</name>
    <dbReference type="NCBI Taxonomy" id="28584"/>
    <lineage>
        <taxon>Eukaryota</taxon>
        <taxon>Metazoa</taxon>
        <taxon>Ecdysozoa</taxon>
        <taxon>Arthropoda</taxon>
        <taxon>Hexapoda</taxon>
        <taxon>Insecta</taxon>
        <taxon>Pterygota</taxon>
        <taxon>Neoptera</taxon>
        <taxon>Endopterygota</taxon>
        <taxon>Diptera</taxon>
        <taxon>Brachycera</taxon>
        <taxon>Muscomorpha</taxon>
        <taxon>Ephydroidea</taxon>
        <taxon>Drosophilidae</taxon>
        <taxon>Drosophila</taxon>
        <taxon>Sophophora</taxon>
    </lineage>
</organism>
<evidence type="ECO:0000313" key="3">
    <source>
        <dbReference type="RefSeq" id="XP_065721702.2"/>
    </source>
</evidence>
<dbReference type="GeneID" id="108021655"/>
<name>A0AB40DDY1_DROSZ</name>
<feature type="compositionally biased region" description="Basic and acidic residues" evidence="1">
    <location>
        <begin position="155"/>
        <end position="168"/>
    </location>
</feature>
<sequence>MPLNIKKVLVCDAVDKSCVELLEQHGINVTYKLKLPVEELCQEVKHSGWQFYFGLRADVHPNWLPGPSRRPRRSEHEGGSLGQEALCRHRALWKNPGRPGTGTHWSRGRHSHEDLGHADYRIRSHHHRGGGQGGRHREDDAGGDLATGGLHNRAHAADPSHQKSHIDGDPGQVQAGCQGGKCGPRRHRR</sequence>
<dbReference type="RefSeq" id="XP_065721702.2">
    <property type="nucleotide sequence ID" value="XM_065865630.2"/>
</dbReference>